<name>A0A2N7QGC2_9BACT</name>
<sequence>MIMDELGFLIRSYRKKAKIRVEELCERLNLPGRRIVYSWEEDRINPSLDHVENLAKIFSERISSEPYEEIRQKLLKAYEKRLKSRIIKEEFRINDLEKKIHFEEPGERIAYNILTDMRKRGIDLYTLSKLTEIDQKRISDILIGLQIPTVEEADKIAKALNTPVERYLDPNKENSTIFLITKNPRIKRIVTSIMGFDEDKKEAILEIIEKLIELHEKE</sequence>
<dbReference type="GO" id="GO:0003677">
    <property type="term" value="F:DNA binding"/>
    <property type="evidence" value="ECO:0007669"/>
    <property type="project" value="InterPro"/>
</dbReference>
<evidence type="ECO:0000259" key="1">
    <source>
        <dbReference type="PROSITE" id="PS50943"/>
    </source>
</evidence>
<evidence type="ECO:0000313" key="2">
    <source>
        <dbReference type="EMBL" id="PMP98012.1"/>
    </source>
</evidence>
<protein>
    <recommendedName>
        <fullName evidence="1">HTH cro/C1-type domain-containing protein</fullName>
    </recommendedName>
</protein>
<dbReference type="Pfam" id="PF01381">
    <property type="entry name" value="HTH_3"/>
    <property type="match status" value="1"/>
</dbReference>
<proteinExistence type="predicted"/>
<dbReference type="SMART" id="SM00530">
    <property type="entry name" value="HTH_XRE"/>
    <property type="match status" value="2"/>
</dbReference>
<dbReference type="CDD" id="cd00093">
    <property type="entry name" value="HTH_XRE"/>
    <property type="match status" value="2"/>
</dbReference>
<dbReference type="Proteomes" id="UP000235619">
    <property type="component" value="Unassembled WGS sequence"/>
</dbReference>
<accession>A0A2N7QGC2</accession>
<dbReference type="InterPro" id="IPR010982">
    <property type="entry name" value="Lambda_DNA-bd_dom_sf"/>
</dbReference>
<feature type="domain" description="HTH cro/C1-type" evidence="1">
    <location>
        <begin position="119"/>
        <end position="167"/>
    </location>
</feature>
<organism evidence="2 3">
    <name type="scientific">Thermodesulfobacterium geofontis</name>
    <dbReference type="NCBI Taxonomy" id="1295609"/>
    <lineage>
        <taxon>Bacteria</taxon>
        <taxon>Pseudomonadati</taxon>
        <taxon>Thermodesulfobacteriota</taxon>
        <taxon>Thermodesulfobacteria</taxon>
        <taxon>Thermodesulfobacteriales</taxon>
        <taxon>Thermodesulfobacteriaceae</taxon>
        <taxon>Thermodesulfobacterium</taxon>
    </lineage>
</organism>
<gene>
    <name evidence="2" type="ORF">C0169_01095</name>
</gene>
<dbReference type="PROSITE" id="PS50943">
    <property type="entry name" value="HTH_CROC1"/>
    <property type="match status" value="2"/>
</dbReference>
<evidence type="ECO:0000313" key="3">
    <source>
        <dbReference type="Proteomes" id="UP000235619"/>
    </source>
</evidence>
<feature type="domain" description="HTH cro/C1-type" evidence="1">
    <location>
        <begin position="10"/>
        <end position="58"/>
    </location>
</feature>
<dbReference type="InterPro" id="IPR001387">
    <property type="entry name" value="Cro/C1-type_HTH"/>
</dbReference>
<comment type="caution">
    <text evidence="2">The sequence shown here is derived from an EMBL/GenBank/DDBJ whole genome shotgun (WGS) entry which is preliminary data.</text>
</comment>
<dbReference type="SUPFAM" id="SSF47413">
    <property type="entry name" value="lambda repressor-like DNA-binding domains"/>
    <property type="match status" value="2"/>
</dbReference>
<dbReference type="EMBL" id="PNJD01000069">
    <property type="protein sequence ID" value="PMP98012.1"/>
    <property type="molecule type" value="Genomic_DNA"/>
</dbReference>
<reference evidence="2 3" key="1">
    <citation type="submission" date="2018-01" db="EMBL/GenBank/DDBJ databases">
        <title>Metagenomic assembled genomes from two thermal pools in the Uzon Caldera, Kamchatka, Russia.</title>
        <authorList>
            <person name="Wilkins L."/>
            <person name="Ettinger C."/>
        </authorList>
    </citation>
    <scope>NUCLEOTIDE SEQUENCE [LARGE SCALE GENOMIC DNA]</scope>
    <source>
        <strain evidence="2">ARK-04</strain>
    </source>
</reference>
<dbReference type="AlphaFoldDB" id="A0A2N7QGC2"/>
<dbReference type="Gene3D" id="1.10.260.40">
    <property type="entry name" value="lambda repressor-like DNA-binding domains"/>
    <property type="match status" value="2"/>
</dbReference>